<evidence type="ECO:0000256" key="1">
    <source>
        <dbReference type="ARBA" id="ARBA00006962"/>
    </source>
</evidence>
<dbReference type="InterPro" id="IPR050426">
    <property type="entry name" value="Glycosyltransferase_28"/>
</dbReference>
<dbReference type="InterPro" id="IPR010610">
    <property type="entry name" value="EryCIII-like_C"/>
</dbReference>
<proteinExistence type="inferred from homology"/>
<dbReference type="EMBL" id="BLPF01000001">
    <property type="protein sequence ID" value="GFJ77090.1"/>
    <property type="molecule type" value="Genomic_DNA"/>
</dbReference>
<comment type="caution">
    <text evidence="6">The sequence shown here is derived from an EMBL/GenBank/DDBJ whole genome shotgun (WGS) entry which is preliminary data.</text>
</comment>
<dbReference type="PANTHER" id="PTHR48050:SF13">
    <property type="entry name" value="STEROL 3-BETA-GLUCOSYLTRANSFERASE UGT80A2"/>
    <property type="match status" value="1"/>
</dbReference>
<dbReference type="InterPro" id="IPR048284">
    <property type="entry name" value="EryCIII-like_N"/>
</dbReference>
<dbReference type="Gene3D" id="3.40.50.2000">
    <property type="entry name" value="Glycogen Phosphorylase B"/>
    <property type="match status" value="2"/>
</dbReference>
<evidence type="ECO:0000256" key="3">
    <source>
        <dbReference type="ARBA" id="ARBA00022679"/>
    </source>
</evidence>
<dbReference type="GO" id="GO:0016757">
    <property type="term" value="F:glycosyltransferase activity"/>
    <property type="evidence" value="ECO:0007669"/>
    <property type="project" value="UniProtKB-KW"/>
</dbReference>
<dbReference type="PANTHER" id="PTHR48050">
    <property type="entry name" value="STEROL 3-BETA-GLUCOSYLTRANSFERASE"/>
    <property type="match status" value="1"/>
</dbReference>
<keyword evidence="2" id="KW-0328">Glycosyltransferase</keyword>
<evidence type="ECO:0000259" key="4">
    <source>
        <dbReference type="Pfam" id="PF06722"/>
    </source>
</evidence>
<gene>
    <name evidence="6" type="ORF">Phou_012700</name>
</gene>
<name>A0A6V8K0K4_9ACTN</name>
<dbReference type="SUPFAM" id="SSF53756">
    <property type="entry name" value="UDP-Glycosyltransferase/glycogen phosphorylase"/>
    <property type="match status" value="1"/>
</dbReference>
<dbReference type="Proteomes" id="UP000482800">
    <property type="component" value="Unassembled WGS sequence"/>
</dbReference>
<evidence type="ECO:0000259" key="5">
    <source>
        <dbReference type="Pfam" id="PF21036"/>
    </source>
</evidence>
<accession>A0A6V8K0K4</accession>
<comment type="similarity">
    <text evidence="1">Belongs to the glycosyltransferase 28 family.</text>
</comment>
<evidence type="ECO:0000313" key="7">
    <source>
        <dbReference type="Proteomes" id="UP000482800"/>
    </source>
</evidence>
<dbReference type="Pfam" id="PF06722">
    <property type="entry name" value="EryCIII-like_C"/>
    <property type="match status" value="1"/>
</dbReference>
<evidence type="ECO:0000256" key="2">
    <source>
        <dbReference type="ARBA" id="ARBA00022676"/>
    </source>
</evidence>
<organism evidence="6 7">
    <name type="scientific">Phytohabitans houttuyneae</name>
    <dbReference type="NCBI Taxonomy" id="1076126"/>
    <lineage>
        <taxon>Bacteria</taxon>
        <taxon>Bacillati</taxon>
        <taxon>Actinomycetota</taxon>
        <taxon>Actinomycetes</taxon>
        <taxon>Micromonosporales</taxon>
        <taxon>Micromonosporaceae</taxon>
    </lineage>
</organism>
<evidence type="ECO:0000313" key="6">
    <source>
        <dbReference type="EMBL" id="GFJ77090.1"/>
    </source>
</evidence>
<keyword evidence="7" id="KW-1185">Reference proteome</keyword>
<feature type="domain" description="Erythromycin biosynthesis protein CIII-like C-terminal" evidence="4">
    <location>
        <begin position="216"/>
        <end position="345"/>
    </location>
</feature>
<protein>
    <submittedName>
        <fullName evidence="6">Glycosyl transferase</fullName>
    </submittedName>
</protein>
<reference evidence="6 7" key="2">
    <citation type="submission" date="2020-03" db="EMBL/GenBank/DDBJ databases">
        <authorList>
            <person name="Ichikawa N."/>
            <person name="Kimura A."/>
            <person name="Kitahashi Y."/>
            <person name="Uohara A."/>
        </authorList>
    </citation>
    <scope>NUCLEOTIDE SEQUENCE [LARGE SCALE GENOMIC DNA]</scope>
    <source>
        <strain evidence="6 7">NBRC 108639</strain>
    </source>
</reference>
<keyword evidence="3 6" id="KW-0808">Transferase</keyword>
<sequence length="347" mass="35402">MVPLAAALREAGHDVRVAAGGDAAAARPAGLEVDDVVPGFDFSRIARRVLLRHPLIGRAELAGKAGTRGVALLFGAVNDQLLPGTLRIAREWSPDLVVYEPLAGAGAHAAAEVGVPAVLHGNTLFDEAELVRVTTAAMRHKHPGGLPADRLVLSVAPPSLVGERAVRPMRFVSYGGEGDLPDLLREPPAGGRPRILVTHSTVPGPGGGDLIGAAVAAASGVDAEVVLVRPDGTRDLPENVRAVGWTPLAEALSTCAGVVHHGGAGTLLAALAAGVPQIVVPGPGDRRRNAELVAARGAGLAVQVRQIDAAALRRLVTDDKLAAAAGEVRDEMAALPHPAELVPEVAA</sequence>
<feature type="domain" description="Erythromycin biosynthesis protein CIII-like N-terminal" evidence="5">
    <location>
        <begin position="7"/>
        <end position="198"/>
    </location>
</feature>
<dbReference type="Pfam" id="PF21036">
    <property type="entry name" value="EryCIII-like_N"/>
    <property type="match status" value="1"/>
</dbReference>
<reference evidence="6 7" key="1">
    <citation type="submission" date="2020-03" db="EMBL/GenBank/DDBJ databases">
        <title>Whole genome shotgun sequence of Phytohabitans houttuyneae NBRC 108639.</title>
        <authorList>
            <person name="Komaki H."/>
            <person name="Tamura T."/>
        </authorList>
    </citation>
    <scope>NUCLEOTIDE SEQUENCE [LARGE SCALE GENOMIC DNA]</scope>
    <source>
        <strain evidence="6 7">NBRC 108639</strain>
    </source>
</reference>
<dbReference type="AlphaFoldDB" id="A0A6V8K0K4"/>